<dbReference type="InterPro" id="IPR024791">
    <property type="entry name" value="Cyt_c/ubiquinol_Oxase_su3"/>
</dbReference>
<evidence type="ECO:0000256" key="5">
    <source>
        <dbReference type="ARBA" id="ARBA00022475"/>
    </source>
</evidence>
<evidence type="ECO:0000256" key="14">
    <source>
        <dbReference type="RuleBase" id="RU003376"/>
    </source>
</evidence>
<dbReference type="SUPFAM" id="SSF81452">
    <property type="entry name" value="Cytochrome c oxidase subunit III-like"/>
    <property type="match status" value="1"/>
</dbReference>
<feature type="region of interest" description="Disordered" evidence="15">
    <location>
        <begin position="1"/>
        <end position="31"/>
    </location>
</feature>
<evidence type="ECO:0000313" key="18">
    <source>
        <dbReference type="EMBL" id="GEB03284.1"/>
    </source>
</evidence>
<feature type="transmembrane region" description="Helical" evidence="16">
    <location>
        <begin position="200"/>
        <end position="220"/>
    </location>
</feature>
<comment type="subunit">
    <text evidence="3">Heterooctamer of two A chains, two B chains, two C chains and two D chains.</text>
</comment>
<feature type="transmembrane region" description="Helical" evidence="16">
    <location>
        <begin position="42"/>
        <end position="64"/>
    </location>
</feature>
<dbReference type="AlphaFoldDB" id="A0A4Y3M3V4"/>
<keyword evidence="7 16" id="KW-1133">Transmembrane helix</keyword>
<dbReference type="FunFam" id="1.20.120.80:FF:000001">
    <property type="entry name" value="Cytochrome (Ubi)quinol oxidase subunit III"/>
    <property type="match status" value="1"/>
</dbReference>
<dbReference type="GO" id="GO:0004129">
    <property type="term" value="F:cytochrome-c oxidase activity"/>
    <property type="evidence" value="ECO:0007669"/>
    <property type="project" value="InterPro"/>
</dbReference>
<dbReference type="GO" id="GO:0005886">
    <property type="term" value="C:plasma membrane"/>
    <property type="evidence" value="ECO:0007669"/>
    <property type="project" value="UniProtKB-SubCell"/>
</dbReference>
<dbReference type="PANTHER" id="PTHR11403:SF2">
    <property type="entry name" value="CYTOCHROME BO(3) UBIQUINOL OXIDASE SUBUNIT 3"/>
    <property type="match status" value="1"/>
</dbReference>
<evidence type="ECO:0000259" key="17">
    <source>
        <dbReference type="PROSITE" id="PS50253"/>
    </source>
</evidence>
<dbReference type="STRING" id="586239.AD943_06140"/>
<keyword evidence="6 14" id="KW-0812">Transmembrane</keyword>
<feature type="transmembrane region" description="Helical" evidence="16">
    <location>
        <begin position="84"/>
        <end position="105"/>
    </location>
</feature>
<evidence type="ECO:0000256" key="6">
    <source>
        <dbReference type="ARBA" id="ARBA00022692"/>
    </source>
</evidence>
<evidence type="ECO:0000256" key="11">
    <source>
        <dbReference type="ARBA" id="ARBA00031884"/>
    </source>
</evidence>
<evidence type="ECO:0000256" key="9">
    <source>
        <dbReference type="ARBA" id="ARBA00025694"/>
    </source>
</evidence>
<dbReference type="GO" id="GO:0019646">
    <property type="term" value="P:aerobic electron transport chain"/>
    <property type="evidence" value="ECO:0007669"/>
    <property type="project" value="InterPro"/>
</dbReference>
<dbReference type="EMBL" id="BJLY01000002">
    <property type="protein sequence ID" value="GEB03284.1"/>
    <property type="molecule type" value="Genomic_DNA"/>
</dbReference>
<dbReference type="InterPro" id="IPR013833">
    <property type="entry name" value="Cyt_c_oxidase_su3_a-hlx"/>
</dbReference>
<evidence type="ECO:0000256" key="3">
    <source>
        <dbReference type="ARBA" id="ARBA00011700"/>
    </source>
</evidence>
<evidence type="ECO:0000256" key="12">
    <source>
        <dbReference type="ARBA" id="ARBA00032189"/>
    </source>
</evidence>
<feature type="transmembrane region" description="Helical" evidence="16">
    <location>
        <begin position="117"/>
        <end position="136"/>
    </location>
</feature>
<evidence type="ECO:0000256" key="10">
    <source>
        <dbReference type="ARBA" id="ARBA00030072"/>
    </source>
</evidence>
<reference evidence="18 19" key="1">
    <citation type="submission" date="2019-06" db="EMBL/GenBank/DDBJ databases">
        <title>Whole genome shotgun sequence of Gluconobacter roseus NBRC 3990.</title>
        <authorList>
            <person name="Hosoyama A."/>
            <person name="Uohara A."/>
            <person name="Ohji S."/>
            <person name="Ichikawa N."/>
        </authorList>
    </citation>
    <scope>NUCLEOTIDE SEQUENCE [LARGE SCALE GENOMIC DNA]</scope>
    <source>
        <strain evidence="18 19">NBRC 3990</strain>
    </source>
</reference>
<accession>A0A4Y3M3V4</accession>
<comment type="subcellular location">
    <subcellularLocation>
        <location evidence="1 14">Cell membrane</location>
        <topology evidence="1 14">Multi-pass membrane protein</topology>
    </subcellularLocation>
</comment>
<sequence length="223" mass="24361">MTGLTSAASHGAHSDEQGSSSRHPGLNLHQHDPQAHDAAEELLFGFWIFLMSDLVIFSMLFATYGTMLNSLAGGPGPHQLFDLGSTAIETVVLLTSSLSFGMATLSMKYDASARKTGLWIFVTLLLGLVFLGFEIHDFSEMISKGGFPSRSGYLSSFFALVGTHGLHVTVGCIWLVVMLVQLRVFGLDSCVKTRILRLGLFWHFLDIIWVGIFSFVYLLGLAP</sequence>
<dbReference type="RefSeq" id="WP_062508981.1">
    <property type="nucleotide sequence ID" value="NZ_BAQZ01000040.1"/>
</dbReference>
<comment type="function">
    <text evidence="9">Cytochrome bo(3) ubiquinol terminal oxidase is the component of the aerobic respiratory chain of E.coli that predominates when cells are grown at high aeration. Has proton pump activity across the membrane in addition to electron transfer, pumping 2 protons/electron.</text>
</comment>
<proteinExistence type="inferred from homology"/>
<evidence type="ECO:0000313" key="19">
    <source>
        <dbReference type="Proteomes" id="UP000320772"/>
    </source>
</evidence>
<keyword evidence="19" id="KW-1185">Reference proteome</keyword>
<protein>
    <recommendedName>
        <fullName evidence="4">Cytochrome bo(3) ubiquinol oxidase subunit 3</fullName>
    </recommendedName>
    <alternativeName>
        <fullName evidence="12">Cytochrome o ubiquinol oxidase subunit 3</fullName>
    </alternativeName>
    <alternativeName>
        <fullName evidence="10">Oxidase bo(3) subunit 3</fullName>
    </alternativeName>
    <alternativeName>
        <fullName evidence="13">Ubiquinol oxidase polypeptide III</fullName>
    </alternativeName>
    <alternativeName>
        <fullName evidence="11">Ubiquinol oxidase subunit 3</fullName>
    </alternativeName>
</protein>
<evidence type="ECO:0000256" key="15">
    <source>
        <dbReference type="SAM" id="MobiDB-lite"/>
    </source>
</evidence>
<feature type="transmembrane region" description="Helical" evidence="16">
    <location>
        <begin position="156"/>
        <end position="180"/>
    </location>
</feature>
<organism evidence="18 19">
    <name type="scientific">Gluconobacter roseus NBRC 3990</name>
    <dbReference type="NCBI Taxonomy" id="1307950"/>
    <lineage>
        <taxon>Bacteria</taxon>
        <taxon>Pseudomonadati</taxon>
        <taxon>Pseudomonadota</taxon>
        <taxon>Alphaproteobacteria</taxon>
        <taxon>Acetobacterales</taxon>
        <taxon>Acetobacteraceae</taxon>
        <taxon>Gluconobacter</taxon>
    </lineage>
</organism>
<dbReference type="Pfam" id="PF00510">
    <property type="entry name" value="COX3"/>
    <property type="match status" value="1"/>
</dbReference>
<evidence type="ECO:0000256" key="1">
    <source>
        <dbReference type="ARBA" id="ARBA00004651"/>
    </source>
</evidence>
<feature type="domain" description="Heme-copper oxidase subunit III family profile" evidence="17">
    <location>
        <begin position="42"/>
        <end position="221"/>
    </location>
</feature>
<comment type="similarity">
    <text evidence="2 14">Belongs to the cytochrome c oxidase subunit 3 family.</text>
</comment>
<dbReference type="Proteomes" id="UP000320772">
    <property type="component" value="Unassembled WGS sequence"/>
</dbReference>
<dbReference type="PROSITE" id="PS50253">
    <property type="entry name" value="COX3"/>
    <property type="match status" value="1"/>
</dbReference>
<dbReference type="InterPro" id="IPR035973">
    <property type="entry name" value="Cyt_c_oxidase_su3-like_sf"/>
</dbReference>
<evidence type="ECO:0000256" key="2">
    <source>
        <dbReference type="ARBA" id="ARBA00010581"/>
    </source>
</evidence>
<comment type="caution">
    <text evidence="18">The sequence shown here is derived from an EMBL/GenBank/DDBJ whole genome shotgun (WGS) entry which is preliminary data.</text>
</comment>
<evidence type="ECO:0000256" key="16">
    <source>
        <dbReference type="SAM" id="Phobius"/>
    </source>
</evidence>
<dbReference type="PANTHER" id="PTHR11403">
    <property type="entry name" value="CYTOCHROME C OXIDASE SUBUNIT III"/>
    <property type="match status" value="1"/>
</dbReference>
<evidence type="ECO:0000256" key="4">
    <source>
        <dbReference type="ARBA" id="ARBA00014687"/>
    </source>
</evidence>
<dbReference type="Gene3D" id="1.20.120.80">
    <property type="entry name" value="Cytochrome c oxidase, subunit III, four-helix bundle"/>
    <property type="match status" value="1"/>
</dbReference>
<evidence type="ECO:0000256" key="13">
    <source>
        <dbReference type="ARBA" id="ARBA00032717"/>
    </source>
</evidence>
<evidence type="ECO:0000256" key="7">
    <source>
        <dbReference type="ARBA" id="ARBA00022989"/>
    </source>
</evidence>
<evidence type="ECO:0000256" key="8">
    <source>
        <dbReference type="ARBA" id="ARBA00023136"/>
    </source>
</evidence>
<gene>
    <name evidence="18" type="ORF">GRO01_08600</name>
</gene>
<name>A0A4Y3M3V4_9PROT</name>
<keyword evidence="8 16" id="KW-0472">Membrane</keyword>
<dbReference type="InterPro" id="IPR000298">
    <property type="entry name" value="Cyt_c_oxidase-like_su3"/>
</dbReference>
<keyword evidence="5" id="KW-1003">Cell membrane</keyword>